<sequence>MQFLRNMGIFHLKILKFQKKHSVKILKFYNSRKIIGHSRKSKFIPSCVMYYHAATQREKSSLPNQ</sequence>
<dbReference type="AlphaFoldDB" id="A0A920CF39"/>
<reference evidence="1 2" key="1">
    <citation type="submission" date="2021-03" db="EMBL/GenBank/DDBJ databases">
        <title>Antimicrobial resistance genes in bacteria isolated from Japanese honey, and their potential for conferring macrolide and lincosamide resistance in the American foulbrood pathogen Paenibacillus larvae.</title>
        <authorList>
            <person name="Okamoto M."/>
            <person name="Kumagai M."/>
            <person name="Kanamori H."/>
            <person name="Takamatsu D."/>
        </authorList>
    </citation>
    <scope>NUCLEOTIDE SEQUENCE [LARGE SCALE GENOMIC DNA]</scope>
    <source>
        <strain evidence="1 2">J41TS12</strain>
    </source>
</reference>
<keyword evidence="2" id="KW-1185">Reference proteome</keyword>
<protein>
    <submittedName>
        <fullName evidence="1">Uncharacterized protein</fullName>
    </submittedName>
</protein>
<organism evidence="1 2">
    <name type="scientific">Paenibacillus antibioticophila</name>
    <dbReference type="NCBI Taxonomy" id="1274374"/>
    <lineage>
        <taxon>Bacteria</taxon>
        <taxon>Bacillati</taxon>
        <taxon>Bacillota</taxon>
        <taxon>Bacilli</taxon>
        <taxon>Bacillales</taxon>
        <taxon>Paenibacillaceae</taxon>
        <taxon>Paenibacillus</taxon>
    </lineage>
</organism>
<evidence type="ECO:0000313" key="2">
    <source>
        <dbReference type="Proteomes" id="UP000681162"/>
    </source>
</evidence>
<dbReference type="EMBL" id="BORR01000001">
    <property type="protein sequence ID" value="GIO35458.1"/>
    <property type="molecule type" value="Genomic_DNA"/>
</dbReference>
<comment type="caution">
    <text evidence="1">The sequence shown here is derived from an EMBL/GenBank/DDBJ whole genome shotgun (WGS) entry which is preliminary data.</text>
</comment>
<proteinExistence type="predicted"/>
<dbReference type="Proteomes" id="UP000681162">
    <property type="component" value="Unassembled WGS sequence"/>
</dbReference>
<accession>A0A920CF39</accession>
<gene>
    <name evidence="1" type="ORF">J41TS12_03190</name>
</gene>
<name>A0A920CF39_9BACL</name>
<evidence type="ECO:0000313" key="1">
    <source>
        <dbReference type="EMBL" id="GIO35458.1"/>
    </source>
</evidence>